<accession>A0AAJ7WXV1</accession>
<keyword evidence="5 9" id="KW-0297">G-protein coupled receptor</keyword>
<evidence type="ECO:0000256" key="1">
    <source>
        <dbReference type="ARBA" id="ARBA00004651"/>
    </source>
</evidence>
<evidence type="ECO:0000313" key="13">
    <source>
        <dbReference type="RefSeq" id="XP_032813787.1"/>
    </source>
</evidence>
<name>A0AAJ7WXV1_PETMA</name>
<sequence>MTLAVQCSLSQDGRFNCSAPSLGPEESRALAFLCFSLAALTVMGNLLVVASIALFRLLPSRLSTGRQLQTRTNAFTLSLAVADLLVGLLVMPFSAMRSLYGCWFFGRTFCKVHTCLDVLLSTASIAHLGAIAFDRHTAICDPLRYHQRLTAGRAATLVAICWVGSALLAVGPILLGWNTVGIEELVASSCPDACVLLMNAPFAIAGSTCSFFVPSFVMVVTYMRIYRVALRQARAVRNLISVSSVAWEHCDINSRPEKRTDQRRDRSATKTLGIIMVAFVTCWLPYFSLTLLNPFTGFLAEPWVWESTAWLAYMNSALNPILYPAFNRAFRQAFRLVFTCAWRSRNVRRANLA</sequence>
<dbReference type="GO" id="GO:0071880">
    <property type="term" value="P:adenylate cyclase-activating adrenergic receptor signaling pathway"/>
    <property type="evidence" value="ECO:0007669"/>
    <property type="project" value="TreeGrafter"/>
</dbReference>
<evidence type="ECO:0000313" key="12">
    <source>
        <dbReference type="Proteomes" id="UP001318040"/>
    </source>
</evidence>
<dbReference type="GO" id="GO:0004930">
    <property type="term" value="F:G protein-coupled receptor activity"/>
    <property type="evidence" value="ECO:0007669"/>
    <property type="project" value="UniProtKB-KW"/>
</dbReference>
<dbReference type="GO" id="GO:0043410">
    <property type="term" value="P:positive regulation of MAPK cascade"/>
    <property type="evidence" value="ECO:0007669"/>
    <property type="project" value="TreeGrafter"/>
</dbReference>
<dbReference type="SUPFAM" id="SSF81321">
    <property type="entry name" value="Family A G protein-coupled receptor-like"/>
    <property type="match status" value="1"/>
</dbReference>
<feature type="transmembrane region" description="Helical" evidence="10">
    <location>
        <begin position="268"/>
        <end position="287"/>
    </location>
</feature>
<organism evidence="12 13">
    <name type="scientific">Petromyzon marinus</name>
    <name type="common">Sea lamprey</name>
    <dbReference type="NCBI Taxonomy" id="7757"/>
    <lineage>
        <taxon>Eukaryota</taxon>
        <taxon>Metazoa</taxon>
        <taxon>Chordata</taxon>
        <taxon>Craniata</taxon>
        <taxon>Vertebrata</taxon>
        <taxon>Cyclostomata</taxon>
        <taxon>Hyperoartia</taxon>
        <taxon>Petromyzontiformes</taxon>
        <taxon>Petromyzontidae</taxon>
        <taxon>Petromyzon</taxon>
    </lineage>
</organism>
<keyword evidence="8 9" id="KW-0807">Transducer</keyword>
<evidence type="ECO:0000256" key="5">
    <source>
        <dbReference type="ARBA" id="ARBA00023040"/>
    </source>
</evidence>
<feature type="transmembrane region" description="Helical" evidence="10">
    <location>
        <begin position="30"/>
        <end position="55"/>
    </location>
</feature>
<dbReference type="GO" id="GO:0005886">
    <property type="term" value="C:plasma membrane"/>
    <property type="evidence" value="ECO:0007669"/>
    <property type="project" value="UniProtKB-SubCell"/>
</dbReference>
<keyword evidence="12" id="KW-1185">Reference proteome</keyword>
<protein>
    <submittedName>
        <fullName evidence="13">Trace amine-associated receptor 13c-like</fullName>
    </submittedName>
</protein>
<feature type="transmembrane region" description="Helical" evidence="10">
    <location>
        <begin position="154"/>
        <end position="175"/>
    </location>
</feature>
<evidence type="ECO:0000256" key="10">
    <source>
        <dbReference type="SAM" id="Phobius"/>
    </source>
</evidence>
<dbReference type="Pfam" id="PF00001">
    <property type="entry name" value="7tm_1"/>
    <property type="match status" value="1"/>
</dbReference>
<keyword evidence="4 10" id="KW-1133">Transmembrane helix</keyword>
<keyword evidence="2" id="KW-1003">Cell membrane</keyword>
<keyword evidence="7 9" id="KW-0675">Receptor</keyword>
<comment type="subcellular location">
    <subcellularLocation>
        <location evidence="1">Cell membrane</location>
        <topology evidence="1">Multi-pass membrane protein</topology>
    </subcellularLocation>
</comment>
<dbReference type="KEGG" id="pmrn:116944334"/>
<comment type="similarity">
    <text evidence="9">Belongs to the G-protein coupled receptor 1 family.</text>
</comment>
<evidence type="ECO:0000259" key="11">
    <source>
        <dbReference type="PROSITE" id="PS50262"/>
    </source>
</evidence>
<reference evidence="13" key="1">
    <citation type="submission" date="2025-08" db="UniProtKB">
        <authorList>
            <consortium name="RefSeq"/>
        </authorList>
    </citation>
    <scope>IDENTIFICATION</scope>
    <source>
        <tissue evidence="13">Sperm</tissue>
    </source>
</reference>
<evidence type="ECO:0000256" key="2">
    <source>
        <dbReference type="ARBA" id="ARBA00022475"/>
    </source>
</evidence>
<evidence type="ECO:0000256" key="7">
    <source>
        <dbReference type="ARBA" id="ARBA00023170"/>
    </source>
</evidence>
<evidence type="ECO:0000256" key="8">
    <source>
        <dbReference type="ARBA" id="ARBA00023224"/>
    </source>
</evidence>
<evidence type="ECO:0000256" key="6">
    <source>
        <dbReference type="ARBA" id="ARBA00023136"/>
    </source>
</evidence>
<dbReference type="RefSeq" id="XP_032813787.1">
    <property type="nucleotide sequence ID" value="XM_032957896.1"/>
</dbReference>
<dbReference type="InterPro" id="IPR017452">
    <property type="entry name" value="GPCR_Rhodpsn_7TM"/>
</dbReference>
<dbReference type="PRINTS" id="PR00237">
    <property type="entry name" value="GPCRRHODOPSN"/>
</dbReference>
<feature type="transmembrane region" description="Helical" evidence="10">
    <location>
        <begin position="195"/>
        <end position="222"/>
    </location>
</feature>
<proteinExistence type="inferred from homology"/>
<dbReference type="SMART" id="SM01381">
    <property type="entry name" value="7TM_GPCR_Srsx"/>
    <property type="match status" value="1"/>
</dbReference>
<dbReference type="PROSITE" id="PS00237">
    <property type="entry name" value="G_PROTEIN_RECEP_F1_1"/>
    <property type="match status" value="1"/>
</dbReference>
<feature type="transmembrane region" description="Helical" evidence="10">
    <location>
        <begin position="75"/>
        <end position="96"/>
    </location>
</feature>
<evidence type="ECO:0000256" key="4">
    <source>
        <dbReference type="ARBA" id="ARBA00022989"/>
    </source>
</evidence>
<evidence type="ECO:0000256" key="9">
    <source>
        <dbReference type="RuleBase" id="RU000688"/>
    </source>
</evidence>
<evidence type="ECO:0000256" key="3">
    <source>
        <dbReference type="ARBA" id="ARBA00022692"/>
    </source>
</evidence>
<dbReference type="AlphaFoldDB" id="A0AAJ7WXV1"/>
<keyword evidence="3 9" id="KW-0812">Transmembrane</keyword>
<dbReference type="InterPro" id="IPR000276">
    <property type="entry name" value="GPCR_Rhodpsn"/>
</dbReference>
<dbReference type="PRINTS" id="PR01102">
    <property type="entry name" value="5HT6RECEPTR"/>
</dbReference>
<feature type="transmembrane region" description="Helical" evidence="10">
    <location>
        <begin position="116"/>
        <end position="133"/>
    </location>
</feature>
<dbReference type="Proteomes" id="UP001318040">
    <property type="component" value="Chromosome 21"/>
</dbReference>
<dbReference type="PANTHER" id="PTHR24248">
    <property type="entry name" value="ADRENERGIC RECEPTOR-RELATED G-PROTEIN COUPLED RECEPTOR"/>
    <property type="match status" value="1"/>
</dbReference>
<dbReference type="Gene3D" id="1.20.1070.10">
    <property type="entry name" value="Rhodopsin 7-helix transmembrane proteins"/>
    <property type="match status" value="1"/>
</dbReference>
<gene>
    <name evidence="13" type="primary">LOC116944334</name>
</gene>
<dbReference type="CDD" id="cd15055">
    <property type="entry name" value="7tmA_TAARs"/>
    <property type="match status" value="1"/>
</dbReference>
<feature type="transmembrane region" description="Helical" evidence="10">
    <location>
        <begin position="307"/>
        <end position="326"/>
    </location>
</feature>
<keyword evidence="6 10" id="KW-0472">Membrane</keyword>
<feature type="domain" description="G-protein coupled receptors family 1 profile" evidence="11">
    <location>
        <begin position="44"/>
        <end position="323"/>
    </location>
</feature>
<dbReference type="PANTHER" id="PTHR24248:SF66">
    <property type="entry name" value="OCTOPAMINE RECEPTOR BETA-3R"/>
    <property type="match status" value="1"/>
</dbReference>
<dbReference type="PROSITE" id="PS50262">
    <property type="entry name" value="G_PROTEIN_RECEP_F1_2"/>
    <property type="match status" value="1"/>
</dbReference>